<accession>A0A9P5NZT7</accession>
<comment type="similarity">
    <text evidence="1 2">Belongs to the glycosyl hydrolase 31 family.</text>
</comment>
<dbReference type="Pfam" id="PF01055">
    <property type="entry name" value="Glyco_hydro_31_2nd"/>
    <property type="match status" value="1"/>
</dbReference>
<dbReference type="InterPro" id="IPR000322">
    <property type="entry name" value="Glyco_hydro_31_TIM"/>
</dbReference>
<dbReference type="EMBL" id="JADNYJ010000003">
    <property type="protein sequence ID" value="KAF8911943.1"/>
    <property type="molecule type" value="Genomic_DNA"/>
</dbReference>
<reference evidence="4" key="1">
    <citation type="submission" date="2020-11" db="EMBL/GenBank/DDBJ databases">
        <authorList>
            <consortium name="DOE Joint Genome Institute"/>
            <person name="Ahrendt S."/>
            <person name="Riley R."/>
            <person name="Andreopoulos W."/>
            <person name="LaButti K."/>
            <person name="Pangilinan J."/>
            <person name="Ruiz-duenas F.J."/>
            <person name="Barrasa J.M."/>
            <person name="Sanchez-Garcia M."/>
            <person name="Camarero S."/>
            <person name="Miyauchi S."/>
            <person name="Serrano A."/>
            <person name="Linde D."/>
            <person name="Babiker R."/>
            <person name="Drula E."/>
            <person name="Ayuso-Fernandez I."/>
            <person name="Pacheco R."/>
            <person name="Padilla G."/>
            <person name="Ferreira P."/>
            <person name="Barriuso J."/>
            <person name="Kellner H."/>
            <person name="Castanera R."/>
            <person name="Alfaro M."/>
            <person name="Ramirez L."/>
            <person name="Pisabarro A.G."/>
            <person name="Kuo A."/>
            <person name="Tritt A."/>
            <person name="Lipzen A."/>
            <person name="He G."/>
            <person name="Yan M."/>
            <person name="Ng V."/>
            <person name="Cullen D."/>
            <person name="Martin F."/>
            <person name="Rosso M.-N."/>
            <person name="Henrissat B."/>
            <person name="Hibbett D."/>
            <person name="Martinez A.T."/>
            <person name="Grigoriev I.V."/>
        </authorList>
    </citation>
    <scope>NUCLEOTIDE SEQUENCE</scope>
    <source>
        <strain evidence="4">AH 44721</strain>
    </source>
</reference>
<organism evidence="4 5">
    <name type="scientific">Gymnopilus junonius</name>
    <name type="common">Spectacular rustgill mushroom</name>
    <name type="synonym">Gymnopilus spectabilis subsp. junonius</name>
    <dbReference type="NCBI Taxonomy" id="109634"/>
    <lineage>
        <taxon>Eukaryota</taxon>
        <taxon>Fungi</taxon>
        <taxon>Dikarya</taxon>
        <taxon>Basidiomycota</taxon>
        <taxon>Agaricomycotina</taxon>
        <taxon>Agaricomycetes</taxon>
        <taxon>Agaricomycetidae</taxon>
        <taxon>Agaricales</taxon>
        <taxon>Agaricineae</taxon>
        <taxon>Hymenogastraceae</taxon>
        <taxon>Gymnopilus</taxon>
    </lineage>
</organism>
<name>A0A9P5NZT7_GYMJU</name>
<dbReference type="GO" id="GO:0004553">
    <property type="term" value="F:hydrolase activity, hydrolyzing O-glycosyl compounds"/>
    <property type="evidence" value="ECO:0007669"/>
    <property type="project" value="InterPro"/>
</dbReference>
<evidence type="ECO:0000256" key="1">
    <source>
        <dbReference type="ARBA" id="ARBA00007806"/>
    </source>
</evidence>
<dbReference type="AlphaFoldDB" id="A0A9P5NZT7"/>
<proteinExistence type="inferred from homology"/>
<dbReference type="InterPro" id="IPR017853">
    <property type="entry name" value="GH"/>
</dbReference>
<dbReference type="Proteomes" id="UP000724874">
    <property type="component" value="Unassembled WGS sequence"/>
</dbReference>
<evidence type="ECO:0000259" key="3">
    <source>
        <dbReference type="Pfam" id="PF01055"/>
    </source>
</evidence>
<keyword evidence="2" id="KW-0378">Hydrolase</keyword>
<feature type="domain" description="Glycoside hydrolase family 31 TIM barrel" evidence="3">
    <location>
        <begin position="5"/>
        <end position="50"/>
    </location>
</feature>
<keyword evidence="2" id="KW-0326">Glycosidase</keyword>
<dbReference type="GO" id="GO:0005975">
    <property type="term" value="P:carbohydrate metabolic process"/>
    <property type="evidence" value="ECO:0007669"/>
    <property type="project" value="InterPro"/>
</dbReference>
<gene>
    <name evidence="4" type="ORF">CPB84DRAFT_1760825</name>
</gene>
<keyword evidence="5" id="KW-1185">Reference proteome</keyword>
<comment type="caution">
    <text evidence="4">The sequence shown here is derived from an EMBL/GenBank/DDBJ whole genome shotgun (WGS) entry which is preliminary data.</text>
</comment>
<dbReference type="SUPFAM" id="SSF51445">
    <property type="entry name" value="(Trans)glycosidases"/>
    <property type="match status" value="1"/>
</dbReference>
<evidence type="ECO:0000313" key="4">
    <source>
        <dbReference type="EMBL" id="KAF8911943.1"/>
    </source>
</evidence>
<evidence type="ECO:0000256" key="2">
    <source>
        <dbReference type="RuleBase" id="RU361185"/>
    </source>
</evidence>
<sequence>MTHANRFPVHWGGDCESTWEAMAEALRGALSLTVSGFGYASHDIGGFEVHMRNLVFSYDKY</sequence>
<dbReference type="Gene3D" id="3.20.20.80">
    <property type="entry name" value="Glycosidases"/>
    <property type="match status" value="1"/>
</dbReference>
<protein>
    <recommendedName>
        <fullName evidence="3">Glycoside hydrolase family 31 TIM barrel domain-containing protein</fullName>
    </recommendedName>
</protein>
<evidence type="ECO:0000313" key="5">
    <source>
        <dbReference type="Proteomes" id="UP000724874"/>
    </source>
</evidence>